<keyword evidence="9" id="KW-1185">Reference proteome</keyword>
<dbReference type="STRING" id="226910.UCMB321_3087"/>
<feature type="domain" description="GGDEF" evidence="7">
    <location>
        <begin position="342"/>
        <end position="476"/>
    </location>
</feature>
<accession>A0A0C2IDY0</accession>
<feature type="transmembrane region" description="Helical" evidence="6">
    <location>
        <begin position="192"/>
        <end position="211"/>
    </location>
</feature>
<comment type="catalytic activity">
    <reaction evidence="4">
        <text>2 GTP = 3',3'-c-di-GMP + 2 diphosphate</text>
        <dbReference type="Rhea" id="RHEA:24898"/>
        <dbReference type="ChEBI" id="CHEBI:33019"/>
        <dbReference type="ChEBI" id="CHEBI:37565"/>
        <dbReference type="ChEBI" id="CHEBI:58805"/>
        <dbReference type="EC" id="2.7.7.65"/>
    </reaction>
</comment>
<evidence type="ECO:0000256" key="6">
    <source>
        <dbReference type="SAM" id="Phobius"/>
    </source>
</evidence>
<dbReference type="NCBIfam" id="TIGR00254">
    <property type="entry name" value="GGDEF"/>
    <property type="match status" value="1"/>
</dbReference>
<name>A0A0C2IDY0_9PSED</name>
<dbReference type="PANTHER" id="PTHR45138">
    <property type="entry name" value="REGULATORY COMPONENTS OF SENSORY TRANSDUCTION SYSTEM"/>
    <property type="match status" value="1"/>
</dbReference>
<feature type="transmembrane region" description="Helical" evidence="6">
    <location>
        <begin position="245"/>
        <end position="269"/>
    </location>
</feature>
<comment type="cofactor">
    <cofactor evidence="1">
        <name>Mg(2+)</name>
        <dbReference type="ChEBI" id="CHEBI:18420"/>
    </cofactor>
</comment>
<evidence type="ECO:0000313" key="8">
    <source>
        <dbReference type="EMBL" id="KIH83137.1"/>
    </source>
</evidence>
<dbReference type="Gene3D" id="3.30.70.270">
    <property type="match status" value="1"/>
</dbReference>
<dbReference type="PANTHER" id="PTHR45138:SF9">
    <property type="entry name" value="DIGUANYLATE CYCLASE DGCM-RELATED"/>
    <property type="match status" value="1"/>
</dbReference>
<dbReference type="InterPro" id="IPR043128">
    <property type="entry name" value="Rev_trsase/Diguanyl_cyclase"/>
</dbReference>
<keyword evidence="6" id="KW-0472">Membrane</keyword>
<evidence type="ECO:0000313" key="9">
    <source>
        <dbReference type="Proteomes" id="UP000031535"/>
    </source>
</evidence>
<dbReference type="EC" id="2.7.7.65" evidence="3"/>
<protein>
    <recommendedName>
        <fullName evidence="3">diguanylate cyclase</fullName>
        <ecNumber evidence="3">2.7.7.65</ecNumber>
    </recommendedName>
</protein>
<evidence type="ECO:0000256" key="1">
    <source>
        <dbReference type="ARBA" id="ARBA00001946"/>
    </source>
</evidence>
<feature type="transmembrane region" description="Helical" evidence="6">
    <location>
        <begin position="27"/>
        <end position="49"/>
    </location>
</feature>
<dbReference type="EMBL" id="JXDG01000040">
    <property type="protein sequence ID" value="KIH83137.1"/>
    <property type="molecule type" value="Genomic_DNA"/>
</dbReference>
<dbReference type="InterPro" id="IPR050469">
    <property type="entry name" value="Diguanylate_Cyclase"/>
</dbReference>
<dbReference type="Pfam" id="PF00990">
    <property type="entry name" value="GGDEF"/>
    <property type="match status" value="1"/>
</dbReference>
<feature type="transmembrane region" description="Helical" evidence="6">
    <location>
        <begin position="162"/>
        <end position="180"/>
    </location>
</feature>
<comment type="subcellular location">
    <subcellularLocation>
        <location evidence="2">Cell inner membrane</location>
    </subcellularLocation>
</comment>
<dbReference type="GO" id="GO:0005886">
    <property type="term" value="C:plasma membrane"/>
    <property type="evidence" value="ECO:0007669"/>
    <property type="project" value="UniProtKB-SubCell"/>
</dbReference>
<proteinExistence type="predicted"/>
<dbReference type="GO" id="GO:0052621">
    <property type="term" value="F:diguanylate cyclase activity"/>
    <property type="evidence" value="ECO:0007669"/>
    <property type="project" value="UniProtKB-EC"/>
</dbReference>
<evidence type="ECO:0000256" key="2">
    <source>
        <dbReference type="ARBA" id="ARBA00004533"/>
    </source>
</evidence>
<dbReference type="Proteomes" id="UP000031535">
    <property type="component" value="Unassembled WGS sequence"/>
</dbReference>
<gene>
    <name evidence="8" type="ORF">UCMB321_3087</name>
</gene>
<feature type="coiled-coil region" evidence="5">
    <location>
        <begin position="284"/>
        <end position="314"/>
    </location>
</feature>
<evidence type="ECO:0000259" key="7">
    <source>
        <dbReference type="PROSITE" id="PS50887"/>
    </source>
</evidence>
<reference evidence="8 9" key="1">
    <citation type="submission" date="2015-01" db="EMBL/GenBank/DDBJ databases">
        <title>Complete genome of Pseudomonas batumici UCM B-321 producer of the batumin antibiotic with strong antistaphilococcal and potential anticancer activity.</title>
        <authorList>
            <person name="Klochko V.V."/>
            <person name="Zelena L.B."/>
            <person name="Elena K.A."/>
            <person name="Reva O.N."/>
        </authorList>
    </citation>
    <scope>NUCLEOTIDE SEQUENCE [LARGE SCALE GENOMIC DNA]</scope>
    <source>
        <strain evidence="8 9">UCM B-321</strain>
    </source>
</reference>
<dbReference type="InterPro" id="IPR000160">
    <property type="entry name" value="GGDEF_dom"/>
</dbReference>
<feature type="transmembrane region" description="Helical" evidence="6">
    <location>
        <begin position="121"/>
        <end position="141"/>
    </location>
</feature>
<feature type="transmembrane region" description="Helical" evidence="6">
    <location>
        <begin position="92"/>
        <end position="109"/>
    </location>
</feature>
<dbReference type="AlphaFoldDB" id="A0A0C2IDY0"/>
<evidence type="ECO:0000256" key="4">
    <source>
        <dbReference type="ARBA" id="ARBA00034247"/>
    </source>
</evidence>
<dbReference type="PATRIC" id="fig|226910.6.peg.3076"/>
<evidence type="ECO:0000256" key="3">
    <source>
        <dbReference type="ARBA" id="ARBA00012528"/>
    </source>
</evidence>
<dbReference type="SUPFAM" id="SSF55073">
    <property type="entry name" value="Nucleotide cyclase"/>
    <property type="match status" value="1"/>
</dbReference>
<sequence>MDLREGVMDNSVATGEPPEAIHLIIKFYTCLLLAGFAFVPAYLVGYLYFFQDPTLLFEDHTFHIIAITAATLEGLFVTYVTWCCYQSSGDPLLRWMTLGFLGFVMIYALHGAFTGLAHSHIWLFLLYGPASRLVMAILLLVGMLSYHQPPDAADQRTKPRPWLTWIGLFLLVDLAVAFVANSQVAGHPAVRLSLEGGALVLSTLNVAVVLLRRFRSPLMVIFAISVTAFALSSLAFILARPWNHMWWLAHAIFAAGFFLLSYGVAQAFLSTRSFSKIYSQGELMVRLAESMAYAESALKELQRTNQELDHLAATDPLTGADNRRRFMARVDAEIDRVKRGGAPFSVLALDLDNFKSINDRYGHQVGDDILKRFVQECLDSIRPYDGVARVGGEEFMILLPQTSLEGARVIAERLRSAVATTSFNFSQQRITGVTVSIGVSQSGRDGDSIEEILRVADQRLYDAKHQGRNRVVTTVKTNLQPLP</sequence>
<evidence type="ECO:0000256" key="5">
    <source>
        <dbReference type="SAM" id="Coils"/>
    </source>
</evidence>
<keyword evidence="6" id="KW-1133">Transmembrane helix</keyword>
<dbReference type="CDD" id="cd01949">
    <property type="entry name" value="GGDEF"/>
    <property type="match status" value="1"/>
</dbReference>
<feature type="transmembrane region" description="Helical" evidence="6">
    <location>
        <begin position="218"/>
        <end position="239"/>
    </location>
</feature>
<keyword evidence="6" id="KW-0812">Transmembrane</keyword>
<organism evidence="8 9">
    <name type="scientific">Pseudomonas batumici</name>
    <dbReference type="NCBI Taxonomy" id="226910"/>
    <lineage>
        <taxon>Bacteria</taxon>
        <taxon>Pseudomonadati</taxon>
        <taxon>Pseudomonadota</taxon>
        <taxon>Gammaproteobacteria</taxon>
        <taxon>Pseudomonadales</taxon>
        <taxon>Pseudomonadaceae</taxon>
        <taxon>Pseudomonas</taxon>
    </lineage>
</organism>
<dbReference type="InterPro" id="IPR029787">
    <property type="entry name" value="Nucleotide_cyclase"/>
</dbReference>
<feature type="transmembrane region" description="Helical" evidence="6">
    <location>
        <begin position="61"/>
        <end position="85"/>
    </location>
</feature>
<comment type="caution">
    <text evidence="8">The sequence shown here is derived from an EMBL/GenBank/DDBJ whole genome shotgun (WGS) entry which is preliminary data.</text>
</comment>
<dbReference type="SMART" id="SM00267">
    <property type="entry name" value="GGDEF"/>
    <property type="match status" value="1"/>
</dbReference>
<dbReference type="PROSITE" id="PS50887">
    <property type="entry name" value="GGDEF"/>
    <property type="match status" value="1"/>
</dbReference>
<dbReference type="FunFam" id="3.30.70.270:FF:000001">
    <property type="entry name" value="Diguanylate cyclase domain protein"/>
    <property type="match status" value="1"/>
</dbReference>
<keyword evidence="5" id="KW-0175">Coiled coil</keyword>